<gene>
    <name evidence="2" type="ORF">OXX778_LOCUS16322</name>
</gene>
<protein>
    <recommendedName>
        <fullName evidence="1">Amidase domain-containing protein</fullName>
    </recommendedName>
</protein>
<dbReference type="InterPro" id="IPR036928">
    <property type="entry name" value="AS_sf"/>
</dbReference>
<name>A0A814GP69_9BILA</name>
<dbReference type="Proteomes" id="UP000663879">
    <property type="component" value="Unassembled WGS sequence"/>
</dbReference>
<dbReference type="AlphaFoldDB" id="A0A814GP69"/>
<dbReference type="Gene3D" id="3.90.1300.10">
    <property type="entry name" value="Amidase signature (AS) domain"/>
    <property type="match status" value="1"/>
</dbReference>
<sequence>MNDILNVMSQVLSDQTDSLLIDENLNSIHRIHGLILEEKLNCSSLIDFYLNKLVVYNRFLNVLIKTNYDQSKSSALKQDEYFKINKKLIGKLHCIPLLIKDNIDISGLPTTGAIKALRNQIPNENAEVVNNLLKEGAIILGKANLAELGNGGRYNSELGGACKNPYDLKRTCGTSSSGSAASVTSGLTLISLGTDSTGSIIGPASINSIYGLRPPHGALNMSGIISLYKREDTVGPFANYVDDLVLAYSIMAKNQTIYDYYKELVKIHETNILNNVFKIKIGYITNMEESFSLNSPLGIYSYQLDKEIKDKFNEFKENIAKIFDLKEVTLEERIYNKFIEIILPTFLSRVNCQNVCLKGELNEYFASKERFDLDAPYKSFNEFLFKKYDSNDLRFNYLLNEFWKVFLNNSEILGANSSLECGNACLNYTLLTNQVKFLVDEWFNRTNEADILIYPSVNSIPDLIDSSNQKPSNLFIASFTGYPSINVPIGFTKPSNSNYKENLLSYPVGDQKKFKKASIVARIANNQF</sequence>
<dbReference type="PANTHER" id="PTHR42678:SF34">
    <property type="entry name" value="OS04G0183300 PROTEIN"/>
    <property type="match status" value="1"/>
</dbReference>
<proteinExistence type="predicted"/>
<evidence type="ECO:0000313" key="2">
    <source>
        <dbReference type="EMBL" id="CAF0999341.1"/>
    </source>
</evidence>
<dbReference type="PANTHER" id="PTHR42678">
    <property type="entry name" value="AMIDASE"/>
    <property type="match status" value="1"/>
</dbReference>
<feature type="domain" description="Amidase" evidence="1">
    <location>
        <begin position="45"/>
        <end position="288"/>
    </location>
</feature>
<accession>A0A814GP69</accession>
<dbReference type="OrthoDB" id="421993at2759"/>
<dbReference type="EMBL" id="CAJNOC010003828">
    <property type="protein sequence ID" value="CAF0999341.1"/>
    <property type="molecule type" value="Genomic_DNA"/>
</dbReference>
<dbReference type="SUPFAM" id="SSF75304">
    <property type="entry name" value="Amidase signature (AS) enzymes"/>
    <property type="match status" value="1"/>
</dbReference>
<dbReference type="InterPro" id="IPR023631">
    <property type="entry name" value="Amidase_dom"/>
</dbReference>
<comment type="caution">
    <text evidence="2">The sequence shown here is derived from an EMBL/GenBank/DDBJ whole genome shotgun (WGS) entry which is preliminary data.</text>
</comment>
<evidence type="ECO:0000259" key="1">
    <source>
        <dbReference type="Pfam" id="PF01425"/>
    </source>
</evidence>
<organism evidence="2 3">
    <name type="scientific">Brachionus calyciflorus</name>
    <dbReference type="NCBI Taxonomy" id="104777"/>
    <lineage>
        <taxon>Eukaryota</taxon>
        <taxon>Metazoa</taxon>
        <taxon>Spiralia</taxon>
        <taxon>Gnathifera</taxon>
        <taxon>Rotifera</taxon>
        <taxon>Eurotatoria</taxon>
        <taxon>Monogononta</taxon>
        <taxon>Pseudotrocha</taxon>
        <taxon>Ploima</taxon>
        <taxon>Brachionidae</taxon>
        <taxon>Brachionus</taxon>
    </lineage>
</organism>
<reference evidence="2" key="1">
    <citation type="submission" date="2021-02" db="EMBL/GenBank/DDBJ databases">
        <authorList>
            <person name="Nowell W R."/>
        </authorList>
    </citation>
    <scope>NUCLEOTIDE SEQUENCE</scope>
    <source>
        <strain evidence="2">Ploen Becks lab</strain>
    </source>
</reference>
<keyword evidence="3" id="KW-1185">Reference proteome</keyword>
<evidence type="ECO:0000313" key="3">
    <source>
        <dbReference type="Proteomes" id="UP000663879"/>
    </source>
</evidence>
<dbReference type="Pfam" id="PF01425">
    <property type="entry name" value="Amidase"/>
    <property type="match status" value="1"/>
</dbReference>